<name>A0A125QHD5_PSEFL</name>
<sequence length="102" mass="11686">MKDHIDKAGIRCAVAGLAMLVFCFVIWGPLNTIWIGPWIYEGTTIGTFEWRKAWIYNGWILFAPIAICLGYCIFTMVRAVRKDESERVERMALIAEAAEQRT</sequence>
<reference evidence="2 3" key="1">
    <citation type="submission" date="2015-05" db="EMBL/GenBank/DDBJ databases">
        <title>A genomic and transcriptomic approach to investigate the blue pigment phenotype in Pseudomonas fluorescens.</title>
        <authorList>
            <person name="Andreani N.A."/>
            <person name="Cardazzo B."/>
        </authorList>
    </citation>
    <scope>NUCLEOTIDE SEQUENCE [LARGE SCALE GENOMIC DNA]</scope>
    <source>
        <strain evidence="2 3">Ps_40</strain>
    </source>
</reference>
<evidence type="ECO:0000256" key="1">
    <source>
        <dbReference type="SAM" id="Phobius"/>
    </source>
</evidence>
<protein>
    <submittedName>
        <fullName evidence="2">Uncharacterized protein</fullName>
    </submittedName>
</protein>
<organism evidence="2 3">
    <name type="scientific">Pseudomonas fluorescens</name>
    <dbReference type="NCBI Taxonomy" id="294"/>
    <lineage>
        <taxon>Bacteria</taxon>
        <taxon>Pseudomonadati</taxon>
        <taxon>Pseudomonadota</taxon>
        <taxon>Gammaproteobacteria</taxon>
        <taxon>Pseudomonadales</taxon>
        <taxon>Pseudomonadaceae</taxon>
        <taxon>Pseudomonas</taxon>
    </lineage>
</organism>
<dbReference type="Proteomes" id="UP000063434">
    <property type="component" value="Unassembled WGS sequence"/>
</dbReference>
<keyword evidence="1" id="KW-1133">Transmembrane helix</keyword>
<dbReference type="RefSeq" id="WP_056786155.1">
    <property type="nucleotide sequence ID" value="NZ_LCYC01000003.1"/>
</dbReference>
<feature type="transmembrane region" description="Helical" evidence="1">
    <location>
        <begin position="12"/>
        <end position="34"/>
    </location>
</feature>
<keyword evidence="1" id="KW-0472">Membrane</keyword>
<dbReference type="AlphaFoldDB" id="A0A125QHD5"/>
<proteinExistence type="predicted"/>
<evidence type="ECO:0000313" key="3">
    <source>
        <dbReference type="Proteomes" id="UP000063434"/>
    </source>
</evidence>
<evidence type="ECO:0000313" key="2">
    <source>
        <dbReference type="EMBL" id="KWV84163.1"/>
    </source>
</evidence>
<feature type="transmembrane region" description="Helical" evidence="1">
    <location>
        <begin position="54"/>
        <end position="77"/>
    </location>
</feature>
<accession>A0A125QHD5</accession>
<gene>
    <name evidence="2" type="ORF">PFL603g_00261</name>
</gene>
<dbReference type="PATRIC" id="fig|294.195.peg.278"/>
<comment type="caution">
    <text evidence="2">The sequence shown here is derived from an EMBL/GenBank/DDBJ whole genome shotgun (WGS) entry which is preliminary data.</text>
</comment>
<keyword evidence="1" id="KW-0812">Transmembrane</keyword>
<dbReference type="EMBL" id="LCYC01000003">
    <property type="protein sequence ID" value="KWV84163.1"/>
    <property type="molecule type" value="Genomic_DNA"/>
</dbReference>